<organism evidence="8 9">
    <name type="scientific">Mycobacterium decipiens</name>
    <dbReference type="NCBI Taxonomy" id="1430326"/>
    <lineage>
        <taxon>Bacteria</taxon>
        <taxon>Bacillati</taxon>
        <taxon>Actinomycetota</taxon>
        <taxon>Actinomycetes</taxon>
        <taxon>Mycobacteriales</taxon>
        <taxon>Mycobacteriaceae</taxon>
        <taxon>Mycobacterium</taxon>
    </lineage>
</organism>
<accession>A0A1X2LS60</accession>
<evidence type="ECO:0000256" key="6">
    <source>
        <dbReference type="ARBA" id="ARBA00047400"/>
    </source>
</evidence>
<sequence length="264" mass="27899">MMPANPRHVLITGSTSGIGEAAAIAFARGGDTVYVNGRDADRTEAAAERIRAAVGDAGGDIVAVAADIATEDGAEQIFAAISNLDVLVNNAGIYTESAPFEISDDEWRRHFEVNVLSGVRLTRHYAPRMAERAWGRVIFISSECAVTTPPEMIHYGMTKSAQLAVSRGFAIGVAGTGVTVNCVLPGPTRTPGAEEFLAKMYGGIPFEEAEKQYFAEIRPTSLIRRFCLPSEVANLIHYVASEGASATTGAALRVDGGVIATIIP</sequence>
<dbReference type="OrthoDB" id="9793325at2"/>
<keyword evidence="9" id="KW-1185">Reference proteome</keyword>
<dbReference type="PRINTS" id="PR00081">
    <property type="entry name" value="GDHRDH"/>
</dbReference>
<comment type="catalytic activity">
    <reaction evidence="6">
        <text>a (3R)-hydroxyacyl-[ACP] + NADP(+) = a 3-oxoacyl-[ACP] + NADPH + H(+)</text>
        <dbReference type="Rhea" id="RHEA:17397"/>
        <dbReference type="Rhea" id="RHEA-COMP:9916"/>
        <dbReference type="Rhea" id="RHEA-COMP:9945"/>
        <dbReference type="ChEBI" id="CHEBI:15378"/>
        <dbReference type="ChEBI" id="CHEBI:57783"/>
        <dbReference type="ChEBI" id="CHEBI:58349"/>
        <dbReference type="ChEBI" id="CHEBI:78776"/>
        <dbReference type="ChEBI" id="CHEBI:78827"/>
        <dbReference type="EC" id="1.1.1.100"/>
    </reaction>
    <physiologicalReaction direction="right-to-left" evidence="6">
        <dbReference type="Rhea" id="RHEA:17399"/>
    </physiologicalReaction>
</comment>
<evidence type="ECO:0000256" key="1">
    <source>
        <dbReference type="ARBA" id="ARBA00004191"/>
    </source>
</evidence>
<evidence type="ECO:0000256" key="3">
    <source>
        <dbReference type="ARBA" id="ARBA00022512"/>
    </source>
</evidence>
<dbReference type="CDD" id="cd05233">
    <property type="entry name" value="SDR_c"/>
    <property type="match status" value="1"/>
</dbReference>
<proteinExistence type="inferred from homology"/>
<dbReference type="GO" id="GO:0004316">
    <property type="term" value="F:3-oxoacyl-[acyl-carrier-protein] reductase (NADPH) activity"/>
    <property type="evidence" value="ECO:0007669"/>
    <property type="project" value="UniProtKB-EC"/>
</dbReference>
<dbReference type="FunFam" id="3.40.50.720:FF:000084">
    <property type="entry name" value="Short-chain dehydrogenase reductase"/>
    <property type="match status" value="1"/>
</dbReference>
<dbReference type="PANTHER" id="PTHR42879:SF2">
    <property type="entry name" value="3-OXOACYL-[ACYL-CARRIER-PROTEIN] REDUCTASE FABG"/>
    <property type="match status" value="1"/>
</dbReference>
<evidence type="ECO:0000256" key="7">
    <source>
        <dbReference type="RuleBase" id="RU000363"/>
    </source>
</evidence>
<dbReference type="PANTHER" id="PTHR42879">
    <property type="entry name" value="3-OXOACYL-(ACYL-CARRIER-PROTEIN) REDUCTASE"/>
    <property type="match status" value="1"/>
</dbReference>
<evidence type="ECO:0000313" key="9">
    <source>
        <dbReference type="Proteomes" id="UP000193247"/>
    </source>
</evidence>
<dbReference type="Pfam" id="PF00106">
    <property type="entry name" value="adh_short"/>
    <property type="match status" value="1"/>
</dbReference>
<dbReference type="AlphaFoldDB" id="A0A1X2LS60"/>
<keyword evidence="3" id="KW-0134">Cell wall</keyword>
<dbReference type="SUPFAM" id="SSF51735">
    <property type="entry name" value="NAD(P)-binding Rossmann-fold domains"/>
    <property type="match status" value="1"/>
</dbReference>
<keyword evidence="3" id="KW-0964">Secreted</keyword>
<evidence type="ECO:0000256" key="2">
    <source>
        <dbReference type="ARBA" id="ARBA00006484"/>
    </source>
</evidence>
<dbReference type="InterPro" id="IPR002347">
    <property type="entry name" value="SDR_fam"/>
</dbReference>
<dbReference type="EMBL" id="NCXP01000022">
    <property type="protein sequence ID" value="OSC39592.1"/>
    <property type="molecule type" value="Genomic_DNA"/>
</dbReference>
<dbReference type="Gene3D" id="3.40.50.720">
    <property type="entry name" value="NAD(P)-binding Rossmann-like Domain"/>
    <property type="match status" value="1"/>
</dbReference>
<protein>
    <recommendedName>
        <fullName evidence="5">3-oxoacyl-[acyl-carrier-protein] reductase MabA</fullName>
    </recommendedName>
</protein>
<dbReference type="Proteomes" id="UP000193247">
    <property type="component" value="Unassembled WGS sequence"/>
</dbReference>
<keyword evidence="4" id="KW-0560">Oxidoreductase</keyword>
<evidence type="ECO:0000256" key="4">
    <source>
        <dbReference type="ARBA" id="ARBA00023002"/>
    </source>
</evidence>
<evidence type="ECO:0000313" key="8">
    <source>
        <dbReference type="EMBL" id="OSC39592.1"/>
    </source>
</evidence>
<dbReference type="STRING" id="1430326.B8W66_16400"/>
<gene>
    <name evidence="8" type="ORF">B8W66_16400</name>
</gene>
<reference evidence="8 9" key="1">
    <citation type="submission" date="2017-04" db="EMBL/GenBank/DDBJ databases">
        <title>The new phylogeny of genus Mycobacterium.</title>
        <authorList>
            <person name="Tortoli E."/>
            <person name="Trovato A."/>
            <person name="Cirillo D.M."/>
        </authorList>
    </citation>
    <scope>NUCLEOTIDE SEQUENCE [LARGE SCALE GENOMIC DNA]</scope>
    <source>
        <strain evidence="8 9">TBL 1200985</strain>
    </source>
</reference>
<dbReference type="PRINTS" id="PR00080">
    <property type="entry name" value="SDRFAMILY"/>
</dbReference>
<name>A0A1X2LS60_9MYCO</name>
<comment type="subcellular location">
    <subcellularLocation>
        <location evidence="1">Secreted</location>
        <location evidence="1">Cell wall</location>
    </subcellularLocation>
</comment>
<evidence type="ECO:0000256" key="5">
    <source>
        <dbReference type="ARBA" id="ARBA00040781"/>
    </source>
</evidence>
<dbReference type="InterPro" id="IPR036291">
    <property type="entry name" value="NAD(P)-bd_dom_sf"/>
</dbReference>
<dbReference type="InterPro" id="IPR050259">
    <property type="entry name" value="SDR"/>
</dbReference>
<comment type="caution">
    <text evidence="8">The sequence shown here is derived from an EMBL/GenBank/DDBJ whole genome shotgun (WGS) entry which is preliminary data.</text>
</comment>
<comment type="similarity">
    <text evidence="2 7">Belongs to the short-chain dehydrogenases/reductases (SDR) family.</text>
</comment>